<dbReference type="PANTHER" id="PTHR31983">
    <property type="entry name" value="ENDO-1,3(4)-BETA-GLUCANASE 1"/>
    <property type="match status" value="1"/>
</dbReference>
<dbReference type="AlphaFoldDB" id="A0A392Q5S8"/>
<reference evidence="2 3" key="1">
    <citation type="journal article" date="2018" name="Front. Plant Sci.">
        <title>Red Clover (Trifolium pratense) and Zigzag Clover (T. medium) - A Picture of Genomic Similarities and Differences.</title>
        <authorList>
            <person name="Dluhosova J."/>
            <person name="Istvanek J."/>
            <person name="Nedelnik J."/>
            <person name="Repkova J."/>
        </authorList>
    </citation>
    <scope>NUCLEOTIDE SEQUENCE [LARGE SCALE GENOMIC DNA]</scope>
    <source>
        <strain evidence="3">cv. 10/8</strain>
        <tissue evidence="2">Leaf</tissue>
    </source>
</reference>
<keyword evidence="3" id="KW-1185">Reference proteome</keyword>
<feature type="non-terminal residue" evidence="2">
    <location>
        <position position="108"/>
    </location>
</feature>
<comment type="caution">
    <text evidence="2">The sequence shown here is derived from an EMBL/GenBank/DDBJ whole genome shotgun (WGS) entry which is preliminary data.</text>
</comment>
<dbReference type="InterPro" id="IPR005200">
    <property type="entry name" value="Endo-beta-glucanase"/>
</dbReference>
<evidence type="ECO:0000313" key="2">
    <source>
        <dbReference type="EMBL" id="MCI19199.1"/>
    </source>
</evidence>
<protein>
    <submittedName>
        <fullName evidence="2">Endo-13(4)-beta-glucanase 1-like</fullName>
    </submittedName>
</protein>
<evidence type="ECO:0000313" key="3">
    <source>
        <dbReference type="Proteomes" id="UP000265520"/>
    </source>
</evidence>
<feature type="chain" id="PRO_5017399917" evidence="1">
    <location>
        <begin position="28"/>
        <end position="108"/>
    </location>
</feature>
<dbReference type="GO" id="GO:0052861">
    <property type="term" value="F:endo-1,3(4)-beta-glucanase activity"/>
    <property type="evidence" value="ECO:0007669"/>
    <property type="project" value="InterPro"/>
</dbReference>
<dbReference type="PANTHER" id="PTHR31983:SF0">
    <property type="entry name" value="GLUCAN ENDO-1,3-BETA-D-GLUCOSIDASE 2"/>
    <property type="match status" value="1"/>
</dbReference>
<evidence type="ECO:0000256" key="1">
    <source>
        <dbReference type="SAM" id="SignalP"/>
    </source>
</evidence>
<feature type="signal peptide" evidence="1">
    <location>
        <begin position="1"/>
        <end position="27"/>
    </location>
</feature>
<sequence length="108" mass="12080">MRLFLTSSVHVILLVEMLFLEDHLVLSISGKRKVQYKSIDGDLVGIVGDTWLLKTDPISVTWHSTNGVKKEYHEEIVSALVKDVEDLNSSAITTTLSYFYGKLIARAA</sequence>
<dbReference type="Proteomes" id="UP000265520">
    <property type="component" value="Unassembled WGS sequence"/>
</dbReference>
<organism evidence="2 3">
    <name type="scientific">Trifolium medium</name>
    <dbReference type="NCBI Taxonomy" id="97028"/>
    <lineage>
        <taxon>Eukaryota</taxon>
        <taxon>Viridiplantae</taxon>
        <taxon>Streptophyta</taxon>
        <taxon>Embryophyta</taxon>
        <taxon>Tracheophyta</taxon>
        <taxon>Spermatophyta</taxon>
        <taxon>Magnoliopsida</taxon>
        <taxon>eudicotyledons</taxon>
        <taxon>Gunneridae</taxon>
        <taxon>Pentapetalae</taxon>
        <taxon>rosids</taxon>
        <taxon>fabids</taxon>
        <taxon>Fabales</taxon>
        <taxon>Fabaceae</taxon>
        <taxon>Papilionoideae</taxon>
        <taxon>50 kb inversion clade</taxon>
        <taxon>NPAAA clade</taxon>
        <taxon>Hologalegina</taxon>
        <taxon>IRL clade</taxon>
        <taxon>Trifolieae</taxon>
        <taxon>Trifolium</taxon>
    </lineage>
</organism>
<name>A0A392Q5S8_9FABA</name>
<keyword evidence="1" id="KW-0732">Signal</keyword>
<dbReference type="EMBL" id="LXQA010113715">
    <property type="protein sequence ID" value="MCI19199.1"/>
    <property type="molecule type" value="Genomic_DNA"/>
</dbReference>
<accession>A0A392Q5S8</accession>
<proteinExistence type="predicted"/>